<dbReference type="InterPro" id="IPR047196">
    <property type="entry name" value="YidC_ALB_C"/>
</dbReference>
<comment type="similarity">
    <text evidence="9">Belongs to the OXA1/ALB3/YidC family.</text>
</comment>
<dbReference type="EMBL" id="JACSPZ010000011">
    <property type="protein sequence ID" value="MBD8038440.1"/>
    <property type="molecule type" value="Genomic_DNA"/>
</dbReference>
<feature type="transmembrane region" description="Helical" evidence="10">
    <location>
        <begin position="45"/>
        <end position="65"/>
    </location>
</feature>
<comment type="subcellular location">
    <subcellularLocation>
        <location evidence="1">Cell membrane</location>
        <topology evidence="1">Multi-pass membrane protein</topology>
    </subcellularLocation>
    <subcellularLocation>
        <location evidence="9">Membrane</location>
        <topology evidence="9">Multi-pass membrane protein</topology>
    </subcellularLocation>
</comment>
<keyword evidence="3" id="KW-1003">Cell membrane</keyword>
<dbReference type="Proteomes" id="UP000619101">
    <property type="component" value="Unassembled WGS sequence"/>
</dbReference>
<keyword evidence="5" id="KW-0653">Protein transport</keyword>
<sequence length="246" mass="27544">MGIALSALFLSGCQQSNGDGTFQKVFVNPFISSLDGLAGILGDNYGFAIIIVTIIIRLIIMPFMLKQQKKQQEMKVKMALAKPEIEEIQRKLKEATNLEEKQKIQADMMKVYQKHEINPLNIGCLPLLIQMPFLMGLYYAITSSEEIATHSFLWFSLGQPDLFVTAIAGLLYFVQFKVSQSAMPIEQQKQTRFIGLLSPIMIVIFSINAPAALPLYWSVGGLCLILQVLLGQRLYPPQIMQPETKG</sequence>
<organism evidence="12 13">
    <name type="scientific">Solibacillus faecavium</name>
    <dbReference type="NCBI Taxonomy" id="2762221"/>
    <lineage>
        <taxon>Bacteria</taxon>
        <taxon>Bacillati</taxon>
        <taxon>Bacillota</taxon>
        <taxon>Bacilli</taxon>
        <taxon>Bacillales</taxon>
        <taxon>Caryophanaceae</taxon>
        <taxon>Solibacillus</taxon>
    </lineage>
</organism>
<name>A0ABR8Y2L5_9BACL</name>
<evidence type="ECO:0000256" key="9">
    <source>
        <dbReference type="RuleBase" id="RU003945"/>
    </source>
</evidence>
<evidence type="ECO:0000313" key="12">
    <source>
        <dbReference type="EMBL" id="MBD8038440.1"/>
    </source>
</evidence>
<protein>
    <submittedName>
        <fullName evidence="12">Membrane protein insertase YidC</fullName>
    </submittedName>
</protein>
<dbReference type="InterPro" id="IPR001708">
    <property type="entry name" value="YidC/ALB3/OXA1/COX18"/>
</dbReference>
<keyword evidence="6 10" id="KW-1133">Transmembrane helix</keyword>
<dbReference type="PANTHER" id="PTHR12428">
    <property type="entry name" value="OXA1"/>
    <property type="match status" value="1"/>
</dbReference>
<feature type="domain" description="Membrane insertase YidC/Oxa/ALB C-terminal" evidence="11">
    <location>
        <begin position="45"/>
        <end position="230"/>
    </location>
</feature>
<dbReference type="InterPro" id="IPR028055">
    <property type="entry name" value="YidC/Oxa/ALB_C"/>
</dbReference>
<accession>A0ABR8Y2L5</accession>
<gene>
    <name evidence="12" type="primary">yidC</name>
    <name evidence="12" type="ORF">H9635_16975</name>
</gene>
<evidence type="ECO:0000256" key="7">
    <source>
        <dbReference type="ARBA" id="ARBA00023136"/>
    </source>
</evidence>
<dbReference type="Pfam" id="PF02096">
    <property type="entry name" value="60KD_IMP"/>
    <property type="match status" value="1"/>
</dbReference>
<dbReference type="PRINTS" id="PR00701">
    <property type="entry name" value="60KDINNERMP"/>
</dbReference>
<evidence type="ECO:0000313" key="13">
    <source>
        <dbReference type="Proteomes" id="UP000619101"/>
    </source>
</evidence>
<evidence type="ECO:0000256" key="4">
    <source>
        <dbReference type="ARBA" id="ARBA00022692"/>
    </source>
</evidence>
<comment type="caution">
    <text evidence="12">The sequence shown here is derived from an EMBL/GenBank/DDBJ whole genome shotgun (WGS) entry which is preliminary data.</text>
</comment>
<evidence type="ECO:0000259" key="11">
    <source>
        <dbReference type="Pfam" id="PF02096"/>
    </source>
</evidence>
<evidence type="ECO:0000256" key="6">
    <source>
        <dbReference type="ARBA" id="ARBA00022989"/>
    </source>
</evidence>
<evidence type="ECO:0000256" key="3">
    <source>
        <dbReference type="ARBA" id="ARBA00022475"/>
    </source>
</evidence>
<keyword evidence="2" id="KW-0813">Transport</keyword>
<dbReference type="NCBIfam" id="TIGR03592">
    <property type="entry name" value="yidC_oxa1_cterm"/>
    <property type="match status" value="1"/>
</dbReference>
<keyword evidence="8" id="KW-0143">Chaperone</keyword>
<proteinExistence type="inferred from homology"/>
<feature type="transmembrane region" description="Helical" evidence="10">
    <location>
        <begin position="120"/>
        <end position="141"/>
    </location>
</feature>
<dbReference type="PANTHER" id="PTHR12428:SF65">
    <property type="entry name" value="CYTOCHROME C OXIDASE ASSEMBLY PROTEIN COX18, MITOCHONDRIAL"/>
    <property type="match status" value="1"/>
</dbReference>
<evidence type="ECO:0000256" key="8">
    <source>
        <dbReference type="ARBA" id="ARBA00023186"/>
    </source>
</evidence>
<evidence type="ECO:0000256" key="5">
    <source>
        <dbReference type="ARBA" id="ARBA00022927"/>
    </source>
</evidence>
<evidence type="ECO:0000256" key="10">
    <source>
        <dbReference type="SAM" id="Phobius"/>
    </source>
</evidence>
<feature type="transmembrane region" description="Helical" evidence="10">
    <location>
        <begin position="153"/>
        <end position="173"/>
    </location>
</feature>
<reference evidence="12 13" key="1">
    <citation type="submission" date="2020-08" db="EMBL/GenBank/DDBJ databases">
        <title>A Genomic Blueprint of the Chicken Gut Microbiome.</title>
        <authorList>
            <person name="Gilroy R."/>
            <person name="Ravi A."/>
            <person name="Getino M."/>
            <person name="Pursley I."/>
            <person name="Horton D.L."/>
            <person name="Alikhan N.-F."/>
            <person name="Baker D."/>
            <person name="Gharbi K."/>
            <person name="Hall N."/>
            <person name="Watson M."/>
            <person name="Adriaenssens E.M."/>
            <person name="Foster-Nyarko E."/>
            <person name="Jarju S."/>
            <person name="Secka A."/>
            <person name="Antonio M."/>
            <person name="Oren A."/>
            <person name="Chaudhuri R."/>
            <person name="La Ragione R.M."/>
            <person name="Hildebrand F."/>
            <person name="Pallen M.J."/>
        </authorList>
    </citation>
    <scope>NUCLEOTIDE SEQUENCE [LARGE SCALE GENOMIC DNA]</scope>
    <source>
        <strain evidence="12 13">A46</strain>
    </source>
</reference>
<keyword evidence="7 10" id="KW-0472">Membrane</keyword>
<feature type="transmembrane region" description="Helical" evidence="10">
    <location>
        <begin position="193"/>
        <end position="209"/>
    </location>
</feature>
<evidence type="ECO:0000256" key="1">
    <source>
        <dbReference type="ARBA" id="ARBA00004651"/>
    </source>
</evidence>
<keyword evidence="4 9" id="KW-0812">Transmembrane</keyword>
<keyword evidence="13" id="KW-1185">Reference proteome</keyword>
<evidence type="ECO:0000256" key="2">
    <source>
        <dbReference type="ARBA" id="ARBA00022448"/>
    </source>
</evidence>
<dbReference type="CDD" id="cd20070">
    <property type="entry name" value="5TM_YidC_Alb3"/>
    <property type="match status" value="1"/>
</dbReference>